<dbReference type="HAMAP" id="MF_00008">
    <property type="entry name" value="Thymidy_synth_bact"/>
    <property type="match status" value="1"/>
</dbReference>
<comment type="caution">
    <text evidence="5">The sequence shown here is derived from an EMBL/GenBank/DDBJ whole genome shotgun (WGS) entry which is preliminary data.</text>
</comment>
<dbReference type="OrthoDB" id="766at2759"/>
<evidence type="ECO:0000259" key="4">
    <source>
        <dbReference type="Pfam" id="PF00303"/>
    </source>
</evidence>
<protein>
    <recommendedName>
        <fullName evidence="1">thymidylate synthase</fullName>
        <ecNumber evidence="1">2.1.1.45</ecNumber>
    </recommendedName>
</protein>
<evidence type="ECO:0000313" key="6">
    <source>
        <dbReference type="Proteomes" id="UP001165085"/>
    </source>
</evidence>
<dbReference type="InterPro" id="IPR036926">
    <property type="entry name" value="Thymidate_synth/dCMP_Mease_sf"/>
</dbReference>
<evidence type="ECO:0000313" key="5">
    <source>
        <dbReference type="EMBL" id="GMI00227.1"/>
    </source>
</evidence>
<dbReference type="Proteomes" id="UP001165085">
    <property type="component" value="Unassembled WGS sequence"/>
</dbReference>
<dbReference type="InterPro" id="IPR000398">
    <property type="entry name" value="Thymidylate_synthase"/>
</dbReference>
<dbReference type="GO" id="GO:0032259">
    <property type="term" value="P:methylation"/>
    <property type="evidence" value="ECO:0007669"/>
    <property type="project" value="UniProtKB-KW"/>
</dbReference>
<accession>A0A9W7BZ52</accession>
<feature type="domain" description="Thymidylate synthase/dCMP hydroxymethylase" evidence="4">
    <location>
        <begin position="10"/>
        <end position="274"/>
    </location>
</feature>
<dbReference type="CDD" id="cd00351">
    <property type="entry name" value="TS_Pyrimidine_HMase"/>
    <property type="match status" value="1"/>
</dbReference>
<dbReference type="EC" id="2.1.1.45" evidence="1"/>
<keyword evidence="6" id="KW-1185">Reference proteome</keyword>
<dbReference type="PANTHER" id="PTHR11548">
    <property type="entry name" value="THYMIDYLATE SYNTHASE 1"/>
    <property type="match status" value="1"/>
</dbReference>
<dbReference type="InterPro" id="IPR023451">
    <property type="entry name" value="Thymidate_synth/dCMP_Mease_dom"/>
</dbReference>
<dbReference type="InterPro" id="IPR045097">
    <property type="entry name" value="Thymidate_synth/dCMP_Mease"/>
</dbReference>
<dbReference type="PRINTS" id="PR00108">
    <property type="entry name" value="THYMDSNTHASE"/>
</dbReference>
<proteinExistence type="inferred from homology"/>
<dbReference type="AlphaFoldDB" id="A0A9W7BZ52"/>
<dbReference type="GO" id="GO:0006231">
    <property type="term" value="P:dTMP biosynthetic process"/>
    <property type="evidence" value="ECO:0007669"/>
    <property type="project" value="InterPro"/>
</dbReference>
<evidence type="ECO:0000256" key="1">
    <source>
        <dbReference type="ARBA" id="ARBA00011947"/>
    </source>
</evidence>
<dbReference type="NCBIfam" id="TIGR03284">
    <property type="entry name" value="thym_sym"/>
    <property type="match status" value="1"/>
</dbReference>
<dbReference type="Gene3D" id="3.30.572.10">
    <property type="entry name" value="Thymidylate synthase/dCMP hydroxymethylase domain"/>
    <property type="match status" value="1"/>
</dbReference>
<dbReference type="SUPFAM" id="SSF55831">
    <property type="entry name" value="Thymidylate synthase/dCMP hydroxymethylase"/>
    <property type="match status" value="1"/>
</dbReference>
<organism evidence="5 6">
    <name type="scientific">Triparma strigata</name>
    <dbReference type="NCBI Taxonomy" id="1606541"/>
    <lineage>
        <taxon>Eukaryota</taxon>
        <taxon>Sar</taxon>
        <taxon>Stramenopiles</taxon>
        <taxon>Ochrophyta</taxon>
        <taxon>Bolidophyceae</taxon>
        <taxon>Parmales</taxon>
        <taxon>Triparmaceae</taxon>
        <taxon>Triparma</taxon>
    </lineage>
</organism>
<keyword evidence="3" id="KW-0808">Transferase</keyword>
<evidence type="ECO:0000256" key="2">
    <source>
        <dbReference type="ARBA" id="ARBA00022603"/>
    </source>
</evidence>
<dbReference type="EMBL" id="BRXY01000567">
    <property type="protein sequence ID" value="GMI00227.1"/>
    <property type="molecule type" value="Genomic_DNA"/>
</dbReference>
<keyword evidence="2" id="KW-0489">Methyltransferase</keyword>
<reference evidence="6" key="1">
    <citation type="journal article" date="2023" name="Commun. Biol.">
        <title>Genome analysis of Parmales, the sister group of diatoms, reveals the evolutionary specialization of diatoms from phago-mixotrophs to photoautotrophs.</title>
        <authorList>
            <person name="Ban H."/>
            <person name="Sato S."/>
            <person name="Yoshikawa S."/>
            <person name="Yamada K."/>
            <person name="Nakamura Y."/>
            <person name="Ichinomiya M."/>
            <person name="Sato N."/>
            <person name="Blanc-Mathieu R."/>
            <person name="Endo H."/>
            <person name="Kuwata A."/>
            <person name="Ogata H."/>
        </authorList>
    </citation>
    <scope>NUCLEOTIDE SEQUENCE [LARGE SCALE GENOMIC DNA]</scope>
    <source>
        <strain evidence="6">NIES 3701</strain>
    </source>
</reference>
<gene>
    <name evidence="5" type="ORF">TrST_g8622</name>
</gene>
<dbReference type="PANTHER" id="PTHR11548:SF1">
    <property type="entry name" value="THYMIDYLATE SYNTHASE 1"/>
    <property type="match status" value="1"/>
</dbReference>
<dbReference type="GO" id="GO:0004799">
    <property type="term" value="F:thymidylate synthase activity"/>
    <property type="evidence" value="ECO:0007669"/>
    <property type="project" value="UniProtKB-EC"/>
</dbReference>
<sequence>MNDPATDDTSYLGLVRRILSGGEPREARNGATFSVFAPDPLRFDLSAGQLPMLTTKKVSFKNVFYELVWFLQGRTDVRWLHEKGVHIWDGNAVTHGSPNLGPIYGKQFRASGPKEIDQIARCLASIRANPYGRRHVVSLWNPSELDEMALPPCHGLVIQFFVRTNGMLDLHMYQRSADVMIGLPYNITSYSLLLLMMAHCTELRPGHLTMSLGDAHIYAVHAPTANVQVERVPNPFPQIRIKDGVRRDDPSTFEIEDFVLADYAHHGTLTYTFVV</sequence>
<name>A0A9W7BZ52_9STRA</name>
<dbReference type="Pfam" id="PF00303">
    <property type="entry name" value="Thymidylat_synt"/>
    <property type="match status" value="1"/>
</dbReference>
<evidence type="ECO:0000256" key="3">
    <source>
        <dbReference type="ARBA" id="ARBA00022679"/>
    </source>
</evidence>
<dbReference type="GO" id="GO:0005829">
    <property type="term" value="C:cytosol"/>
    <property type="evidence" value="ECO:0007669"/>
    <property type="project" value="TreeGrafter"/>
</dbReference>